<dbReference type="Proteomes" id="UP000186132">
    <property type="component" value="Unassembled WGS sequence"/>
</dbReference>
<reference evidence="1 2" key="1">
    <citation type="submission" date="2016-11" db="EMBL/GenBank/DDBJ databases">
        <authorList>
            <person name="Jaros S."/>
            <person name="Januszkiewicz K."/>
            <person name="Wedrychowicz H."/>
        </authorList>
    </citation>
    <scope>NUCLEOTIDE SEQUENCE [LARGE SCALE GENOMIC DNA]</scope>
    <source>
        <strain evidence="1 2">DSM 45627</strain>
    </source>
</reference>
<evidence type="ECO:0000313" key="1">
    <source>
        <dbReference type="EMBL" id="SHG48728.1"/>
    </source>
</evidence>
<proteinExistence type="predicted"/>
<dbReference type="AlphaFoldDB" id="A0A1M5K7B1"/>
<evidence type="ECO:0000313" key="2">
    <source>
        <dbReference type="Proteomes" id="UP000186132"/>
    </source>
</evidence>
<protein>
    <submittedName>
        <fullName evidence="1">Uncharacterized protein</fullName>
    </submittedName>
</protein>
<organism evidence="1 2">
    <name type="scientific">Jatrophihabitans endophyticus</name>
    <dbReference type="NCBI Taxonomy" id="1206085"/>
    <lineage>
        <taxon>Bacteria</taxon>
        <taxon>Bacillati</taxon>
        <taxon>Actinomycetota</taxon>
        <taxon>Actinomycetes</taxon>
        <taxon>Jatrophihabitantales</taxon>
        <taxon>Jatrophihabitantaceae</taxon>
        <taxon>Jatrophihabitans</taxon>
    </lineage>
</organism>
<dbReference type="RefSeq" id="WP_073389742.1">
    <property type="nucleotide sequence ID" value="NZ_FQVU01000003.1"/>
</dbReference>
<sequence length="73" mass="7541">MTRPAVALLALAALLAAGQWLYVRAAAHVDLHLVPAHARRRVRWLIVNSGRVQLVAGVLAAAAVGVQVAATAG</sequence>
<dbReference type="EMBL" id="FQVU01000003">
    <property type="protein sequence ID" value="SHG48728.1"/>
    <property type="molecule type" value="Genomic_DNA"/>
</dbReference>
<accession>A0A1M5K7B1</accession>
<name>A0A1M5K7B1_9ACTN</name>
<gene>
    <name evidence="1" type="ORF">SAMN05443575_2075</name>
</gene>
<keyword evidence="2" id="KW-1185">Reference proteome</keyword>